<dbReference type="PANTHER" id="PTHR12447:SF4">
    <property type="entry name" value="ANKYRIN REPEAT DOMAIN-CONTAINING PROTEIN 13A"/>
    <property type="match status" value="1"/>
</dbReference>
<organism evidence="5 6">
    <name type="scientific">Cervus elaphus hippelaphus</name>
    <name type="common">European red deer</name>
    <dbReference type="NCBI Taxonomy" id="46360"/>
    <lineage>
        <taxon>Eukaryota</taxon>
        <taxon>Metazoa</taxon>
        <taxon>Chordata</taxon>
        <taxon>Craniata</taxon>
        <taxon>Vertebrata</taxon>
        <taxon>Euteleostomi</taxon>
        <taxon>Mammalia</taxon>
        <taxon>Eutheria</taxon>
        <taxon>Laurasiatheria</taxon>
        <taxon>Artiodactyla</taxon>
        <taxon>Ruminantia</taxon>
        <taxon>Pecora</taxon>
        <taxon>Cervidae</taxon>
        <taxon>Cervinae</taxon>
        <taxon>Cervus</taxon>
    </lineage>
</organism>
<dbReference type="GO" id="GO:0012505">
    <property type="term" value="C:endomembrane system"/>
    <property type="evidence" value="ECO:0007669"/>
    <property type="project" value="UniProtKB-SubCell"/>
</dbReference>
<evidence type="ECO:0000313" key="6">
    <source>
        <dbReference type="Proteomes" id="UP000242450"/>
    </source>
</evidence>
<evidence type="ECO:0000313" key="5">
    <source>
        <dbReference type="EMBL" id="OWK14226.1"/>
    </source>
</evidence>
<dbReference type="OrthoDB" id="1585644at2759"/>
<dbReference type="InterPro" id="IPR055285">
    <property type="entry name" value="ANKRD13_C"/>
</dbReference>
<reference evidence="5 6" key="1">
    <citation type="journal article" date="2018" name="Mol. Genet. Genomics">
        <title>The red deer Cervus elaphus genome CerEla1.0: sequencing, annotating, genes, and chromosomes.</title>
        <authorList>
            <person name="Bana N.A."/>
            <person name="Nyiri A."/>
            <person name="Nagy J."/>
            <person name="Frank K."/>
            <person name="Nagy T."/>
            <person name="Steger V."/>
            <person name="Schiller M."/>
            <person name="Lakatos P."/>
            <person name="Sugar L."/>
            <person name="Horn P."/>
            <person name="Barta E."/>
            <person name="Orosz L."/>
        </authorList>
    </citation>
    <scope>NUCLEOTIDE SEQUENCE [LARGE SCALE GENOMIC DNA]</scope>
    <source>
        <strain evidence="5">Hungarian</strain>
    </source>
</reference>
<evidence type="ECO:0000256" key="1">
    <source>
        <dbReference type="ARBA" id="ARBA00004308"/>
    </source>
</evidence>
<dbReference type="GO" id="GO:0005737">
    <property type="term" value="C:cytoplasm"/>
    <property type="evidence" value="ECO:0007669"/>
    <property type="project" value="TreeGrafter"/>
</dbReference>
<keyword evidence="3" id="KW-0472">Membrane</keyword>
<gene>
    <name evidence="5" type="ORF">Celaphus_00000221</name>
</gene>
<evidence type="ECO:0000256" key="2">
    <source>
        <dbReference type="ARBA" id="ARBA00022737"/>
    </source>
</evidence>
<evidence type="ECO:0000256" key="3">
    <source>
        <dbReference type="ARBA" id="ARBA00023136"/>
    </source>
</evidence>
<comment type="caution">
    <text evidence="5">The sequence shown here is derived from an EMBL/GenBank/DDBJ whole genome shotgun (WGS) entry which is preliminary data.</text>
</comment>
<evidence type="ECO:0000259" key="4">
    <source>
        <dbReference type="Pfam" id="PF11904"/>
    </source>
</evidence>
<keyword evidence="2" id="KW-0677">Repeat</keyword>
<dbReference type="PANTHER" id="PTHR12447">
    <property type="entry name" value="ANKYRIN REPEAT DOMAIN-CONTAINING PROTEIN 13"/>
    <property type="match status" value="1"/>
</dbReference>
<proteinExistence type="predicted"/>
<protein>
    <submittedName>
        <fullName evidence="5">ANKRD13A</fullName>
    </submittedName>
</protein>
<accession>A0A212D7S3</accession>
<sequence>MLWMCEEFPLSLVEQVVPIIDLMARTSAHFARLRDFIKLEFPPGFPIKIGTFSQAEEHPTRDLTGKGRLASSSV</sequence>
<dbReference type="InterPro" id="IPR021832">
    <property type="entry name" value="ANKRD13"/>
</dbReference>
<feature type="domain" description="Ankyrin repeat" evidence="4">
    <location>
        <begin position="2"/>
        <end position="49"/>
    </location>
</feature>
<dbReference type="AlphaFoldDB" id="A0A212D7S3"/>
<dbReference type="Proteomes" id="UP000242450">
    <property type="component" value="Chromosome 5"/>
</dbReference>
<name>A0A212D7S3_CEREH</name>
<dbReference type="Pfam" id="PF11904">
    <property type="entry name" value="ANKRD13_C"/>
    <property type="match status" value="1"/>
</dbReference>
<keyword evidence="6" id="KW-1185">Reference proteome</keyword>
<comment type="subcellular location">
    <subcellularLocation>
        <location evidence="1">Endomembrane system</location>
    </subcellularLocation>
</comment>
<dbReference type="EMBL" id="MKHE01000005">
    <property type="protein sequence ID" value="OWK14226.1"/>
    <property type="molecule type" value="Genomic_DNA"/>
</dbReference>